<dbReference type="AlphaFoldDB" id="A0A143PMG6"/>
<reference evidence="9 10" key="1">
    <citation type="journal article" date="2016" name="Genome Announc.">
        <title>First Complete Genome Sequence of a Subdivision 6 Acidobacterium Strain.</title>
        <authorList>
            <person name="Huang S."/>
            <person name="Vieira S."/>
            <person name="Bunk B."/>
            <person name="Riedel T."/>
            <person name="Sproer C."/>
            <person name="Overmann J."/>
        </authorList>
    </citation>
    <scope>NUCLEOTIDE SEQUENCE [LARGE SCALE GENOMIC DNA]</scope>
    <source>
        <strain evidence="10">DSM 100886 HEG_-6_39</strain>
    </source>
</reference>
<evidence type="ECO:0000313" key="9">
    <source>
        <dbReference type="EMBL" id="AMY09626.1"/>
    </source>
</evidence>
<evidence type="ECO:0000256" key="7">
    <source>
        <dbReference type="SAM" id="Coils"/>
    </source>
</evidence>
<keyword evidence="5" id="KW-0812">Transmembrane</keyword>
<dbReference type="GO" id="GO:0005886">
    <property type="term" value="C:plasma membrane"/>
    <property type="evidence" value="ECO:0007669"/>
    <property type="project" value="UniProtKB-SubCell"/>
</dbReference>
<gene>
    <name evidence="5 9" type="primary">rny</name>
    <name evidence="9" type="ORF">LuPra_02846</name>
</gene>
<dbReference type="InterPro" id="IPR022711">
    <property type="entry name" value="RNase_Y_N"/>
</dbReference>
<keyword evidence="3 5" id="KW-0378">Hydrolase</keyword>
<dbReference type="InterPro" id="IPR006675">
    <property type="entry name" value="HDIG_dom"/>
</dbReference>
<keyword evidence="4 5" id="KW-0694">RNA-binding</keyword>
<dbReference type="GO" id="GO:0004521">
    <property type="term" value="F:RNA endonuclease activity"/>
    <property type="evidence" value="ECO:0007669"/>
    <property type="project" value="UniProtKB-UniRule"/>
</dbReference>
<dbReference type="PANTHER" id="PTHR12826:SF15">
    <property type="entry name" value="RIBONUCLEASE Y"/>
    <property type="match status" value="1"/>
</dbReference>
<dbReference type="GO" id="GO:0006402">
    <property type="term" value="P:mRNA catabolic process"/>
    <property type="evidence" value="ECO:0007669"/>
    <property type="project" value="UniProtKB-UniRule"/>
</dbReference>
<organism evidence="9 10">
    <name type="scientific">Luteitalea pratensis</name>
    <dbReference type="NCBI Taxonomy" id="1855912"/>
    <lineage>
        <taxon>Bacteria</taxon>
        <taxon>Pseudomonadati</taxon>
        <taxon>Acidobacteriota</taxon>
        <taxon>Vicinamibacteria</taxon>
        <taxon>Vicinamibacterales</taxon>
        <taxon>Vicinamibacteraceae</taxon>
        <taxon>Luteitalea</taxon>
    </lineage>
</organism>
<dbReference type="SUPFAM" id="SSF109604">
    <property type="entry name" value="HD-domain/PDEase-like"/>
    <property type="match status" value="1"/>
</dbReference>
<dbReference type="SMART" id="SM00322">
    <property type="entry name" value="KH"/>
    <property type="match status" value="1"/>
</dbReference>
<dbReference type="Proteomes" id="UP000076079">
    <property type="component" value="Chromosome"/>
</dbReference>
<dbReference type="GO" id="GO:0016787">
    <property type="term" value="F:hydrolase activity"/>
    <property type="evidence" value="ECO:0007669"/>
    <property type="project" value="UniProtKB-KW"/>
</dbReference>
<dbReference type="InterPro" id="IPR017705">
    <property type="entry name" value="Ribonuclease_Y"/>
</dbReference>
<evidence type="ECO:0000256" key="5">
    <source>
        <dbReference type="HAMAP-Rule" id="MF_00335"/>
    </source>
</evidence>
<evidence type="ECO:0000256" key="6">
    <source>
        <dbReference type="NCBIfam" id="TIGR03319"/>
    </source>
</evidence>
<feature type="coiled-coil region" evidence="7">
    <location>
        <begin position="93"/>
        <end position="127"/>
    </location>
</feature>
<dbReference type="NCBIfam" id="TIGR03319">
    <property type="entry name" value="RNase_Y"/>
    <property type="match status" value="1"/>
</dbReference>
<dbReference type="SUPFAM" id="SSF54791">
    <property type="entry name" value="Eukaryotic type KH-domain (KH-domain type I)"/>
    <property type="match status" value="1"/>
</dbReference>
<dbReference type="KEGG" id="abac:LuPra_02846"/>
<dbReference type="PROSITE" id="PS51831">
    <property type="entry name" value="HD"/>
    <property type="match status" value="1"/>
</dbReference>
<dbReference type="CDD" id="cd22431">
    <property type="entry name" value="KH-I_RNaseY"/>
    <property type="match status" value="1"/>
</dbReference>
<evidence type="ECO:0000259" key="8">
    <source>
        <dbReference type="PROSITE" id="PS51831"/>
    </source>
</evidence>
<dbReference type="InterPro" id="IPR004087">
    <property type="entry name" value="KH_dom"/>
</dbReference>
<evidence type="ECO:0000256" key="3">
    <source>
        <dbReference type="ARBA" id="ARBA00022801"/>
    </source>
</evidence>
<dbReference type="CDD" id="cd00077">
    <property type="entry name" value="HDc"/>
    <property type="match status" value="1"/>
</dbReference>
<comment type="subcellular location">
    <subcellularLocation>
        <location evidence="5">Cell membrane</location>
        <topology evidence="5">Single-pass membrane protein</topology>
    </subcellularLocation>
</comment>
<name>A0A143PMG6_LUTPR</name>
<dbReference type="NCBIfam" id="TIGR00277">
    <property type="entry name" value="HDIG"/>
    <property type="match status" value="1"/>
</dbReference>
<evidence type="ECO:0000256" key="1">
    <source>
        <dbReference type="ARBA" id="ARBA00022722"/>
    </source>
</evidence>
<dbReference type="RefSeq" id="WP_110171362.1">
    <property type="nucleotide sequence ID" value="NZ_CP015136.1"/>
</dbReference>
<dbReference type="Pfam" id="PF01966">
    <property type="entry name" value="HD"/>
    <property type="match status" value="1"/>
</dbReference>
<dbReference type="STRING" id="1855912.LuPra_02846"/>
<feature type="transmembrane region" description="Helical" evidence="5">
    <location>
        <begin position="7"/>
        <end position="28"/>
    </location>
</feature>
<evidence type="ECO:0000256" key="2">
    <source>
        <dbReference type="ARBA" id="ARBA00022759"/>
    </source>
</evidence>
<accession>A0A143PMG6</accession>
<evidence type="ECO:0000313" key="10">
    <source>
        <dbReference type="Proteomes" id="UP000076079"/>
    </source>
</evidence>
<dbReference type="InterPro" id="IPR004088">
    <property type="entry name" value="KH_dom_type_1"/>
</dbReference>
<feature type="domain" description="HD" evidence="8">
    <location>
        <begin position="347"/>
        <end position="440"/>
    </location>
</feature>
<keyword evidence="5" id="KW-1003">Cell membrane</keyword>
<keyword evidence="2 5" id="KW-0255">Endonuclease</keyword>
<keyword evidence="1 5" id="KW-0540">Nuclease</keyword>
<dbReference type="EC" id="3.1.-.-" evidence="5 6"/>
<dbReference type="Gene3D" id="1.10.3210.10">
    <property type="entry name" value="Hypothetical protein af1432"/>
    <property type="match status" value="1"/>
</dbReference>
<comment type="function">
    <text evidence="5">Endoribonuclease that initiates mRNA decay.</text>
</comment>
<comment type="similarity">
    <text evidence="5">Belongs to the RNase Y family.</text>
</comment>
<dbReference type="OrthoDB" id="9803205at2"/>
<dbReference type="GO" id="GO:0003723">
    <property type="term" value="F:RNA binding"/>
    <property type="evidence" value="ECO:0007669"/>
    <property type="project" value="UniProtKB-UniRule"/>
</dbReference>
<dbReference type="PANTHER" id="PTHR12826">
    <property type="entry name" value="RIBONUCLEASE Y"/>
    <property type="match status" value="1"/>
</dbReference>
<dbReference type="Pfam" id="PF12072">
    <property type="entry name" value="RNase_Y_N"/>
    <property type="match status" value="1"/>
</dbReference>
<dbReference type="InterPro" id="IPR036612">
    <property type="entry name" value="KH_dom_type_1_sf"/>
</dbReference>
<dbReference type="InterPro" id="IPR006674">
    <property type="entry name" value="HD_domain"/>
</dbReference>
<dbReference type="Gene3D" id="3.30.1370.10">
    <property type="entry name" value="K Homology domain, type 1"/>
    <property type="match status" value="1"/>
</dbReference>
<reference evidence="10" key="2">
    <citation type="submission" date="2016-04" db="EMBL/GenBank/DDBJ databases">
        <title>First Complete Genome Sequence of a Subdivision 6 Acidobacterium.</title>
        <authorList>
            <person name="Huang S."/>
            <person name="Vieira S."/>
            <person name="Bunk B."/>
            <person name="Riedel T."/>
            <person name="Sproeer C."/>
            <person name="Overmann J."/>
        </authorList>
    </citation>
    <scope>NUCLEOTIDE SEQUENCE [LARGE SCALE GENOMIC DNA]</scope>
    <source>
        <strain evidence="10">DSM 100886 HEG_-6_39</strain>
    </source>
</reference>
<sequence length="531" mass="58603">MGQWTSLEVIGLALDGIAALALVLWVVWARKRLAADTAHAREQAAQIIASADREALARVKEAELAGKEHAHALLVEAERAGREIQDAARSTSRNAAEQLRAASERTAALLQREQDLARRQEDLLERQAAVVAIDAQAREQLAQADARNVGVLAELQRVGSLTSDEARAELVRQIEQDARRDAAHLVKRLEAEAREQAAGKARQLITEAIQRSAAEHAIETTVSVVDLPSDDMKGRIIGREGRNIRALEQATGVELIVDDTPGAIILSSFDPFRREVAREVIERLIADGRIHPARIEEVVEKVKADLEESVRRDGEAAAFELGLHDVHPELLRLMGRLRFRTSYGQNVLSHSKEVAWLAGIMARELGLDAQVAVRAAFLHDIGKAIDREMEGTHLAIGLDALRKHGERQPVLDAVAAHHMDIDWPSLEAMIVQAADAISAARPGARRDILESYVKRLEKLEDIACSFKGVAKSFALQAGREIRILVQSEQVSDEDAVWLSKDIARRIENELEYPGQIKVTVIRETRAVEIAR</sequence>
<keyword evidence="5" id="KW-0472">Membrane</keyword>
<dbReference type="Pfam" id="PF00013">
    <property type="entry name" value="KH_1"/>
    <property type="match status" value="1"/>
</dbReference>
<dbReference type="PATRIC" id="fig|1813736.3.peg.3037"/>
<protein>
    <recommendedName>
        <fullName evidence="5 6">Ribonuclease Y</fullName>
        <shortName evidence="5">RNase Y</shortName>
        <ecNumber evidence="5 6">3.1.-.-</ecNumber>
    </recommendedName>
</protein>
<keyword evidence="5" id="KW-1133">Transmembrane helix</keyword>
<dbReference type="SMART" id="SM00471">
    <property type="entry name" value="HDc"/>
    <property type="match status" value="1"/>
</dbReference>
<dbReference type="EMBL" id="CP015136">
    <property type="protein sequence ID" value="AMY09626.1"/>
    <property type="molecule type" value="Genomic_DNA"/>
</dbReference>
<proteinExistence type="inferred from homology"/>
<dbReference type="HAMAP" id="MF_00335">
    <property type="entry name" value="RNase_Y"/>
    <property type="match status" value="1"/>
</dbReference>
<keyword evidence="7" id="KW-0175">Coiled coil</keyword>
<keyword evidence="10" id="KW-1185">Reference proteome</keyword>
<dbReference type="PROSITE" id="PS50084">
    <property type="entry name" value="KH_TYPE_1"/>
    <property type="match status" value="1"/>
</dbReference>
<dbReference type="InterPro" id="IPR003607">
    <property type="entry name" value="HD/PDEase_dom"/>
</dbReference>
<evidence type="ECO:0000256" key="4">
    <source>
        <dbReference type="ARBA" id="ARBA00022884"/>
    </source>
</evidence>